<evidence type="ECO:0000313" key="2">
    <source>
        <dbReference type="EMBL" id="SNT10152.1"/>
    </source>
</evidence>
<accession>A0A239JXE9</accession>
<keyword evidence="2" id="KW-0808">Transferase</keyword>
<dbReference type="AlphaFoldDB" id="A0A239JXE9"/>
<dbReference type="RefSeq" id="WP_089221152.1">
    <property type="nucleotide sequence ID" value="NZ_FZOS01000041.1"/>
</dbReference>
<dbReference type="Pfam" id="PF09314">
    <property type="entry name" value="DUF1972"/>
    <property type="match status" value="1"/>
</dbReference>
<gene>
    <name evidence="2" type="ORF">SAMN06295912_1414</name>
</gene>
<dbReference type="SUPFAM" id="SSF53756">
    <property type="entry name" value="UDP-Glycosyltransferase/glycogen phosphorylase"/>
    <property type="match status" value="1"/>
</dbReference>
<dbReference type="GO" id="GO:0016740">
    <property type="term" value="F:transferase activity"/>
    <property type="evidence" value="ECO:0007669"/>
    <property type="project" value="UniProtKB-KW"/>
</dbReference>
<feature type="domain" description="DUF1972" evidence="1">
    <location>
        <begin position="87"/>
        <end position="173"/>
    </location>
</feature>
<dbReference type="EMBL" id="FZOS01000041">
    <property type="protein sequence ID" value="SNT10152.1"/>
    <property type="molecule type" value="Genomic_DNA"/>
</dbReference>
<evidence type="ECO:0000259" key="1">
    <source>
        <dbReference type="Pfam" id="PF09314"/>
    </source>
</evidence>
<protein>
    <submittedName>
        <fullName evidence="2">Glycosyltransferase involved in cell wall bisynthesis</fullName>
    </submittedName>
</protein>
<reference evidence="3" key="1">
    <citation type="submission" date="2017-06" db="EMBL/GenBank/DDBJ databases">
        <authorList>
            <person name="Varghese N."/>
            <person name="Submissions S."/>
        </authorList>
    </citation>
    <scope>NUCLEOTIDE SEQUENCE [LARGE SCALE GENOMIC DNA]</scope>
    <source>
        <strain evidence="3">LNB2</strain>
    </source>
</reference>
<name>A0A239JXE9_9SPHN</name>
<sequence length="361" mass="39736">MKLAIIGTDGLPARYGGFETFAMEVSPRIASLGHEVLVVGSSVGRPSQVAALPGVKIRNLPLKANGIASIPFDLASFATVCRWADAILLLGVSAGPFVPLMRRLTRGKSLVVNVDGLESRREKWSPMSRRYLAFAEKVAIHGAQHVVADNKAIADIIETKYGRRATIIAYGNDHVRPIDEEGCRNILANSFSLEPDGYFLTVARIEPENNIAMMLDAIPDESKIPYVIVGNFATSDYGRELMRQYRGVPWVRFISATYDPQELAALRAGCRAYLHGHSVGGTNPSLVEMLPYDRPLLVYDCSFNRETLNEDGAFFGSSEQLQGIILANSFDQYTPPATLRADSRYQWQMIAEQYAALAFGE</sequence>
<dbReference type="Proteomes" id="UP000198281">
    <property type="component" value="Unassembled WGS sequence"/>
</dbReference>
<proteinExistence type="predicted"/>
<keyword evidence="3" id="KW-1185">Reference proteome</keyword>
<organism evidence="2 3">
    <name type="scientific">Edaphosphingomonas laterariae</name>
    <dbReference type="NCBI Taxonomy" id="861865"/>
    <lineage>
        <taxon>Bacteria</taxon>
        <taxon>Pseudomonadati</taxon>
        <taxon>Pseudomonadota</taxon>
        <taxon>Alphaproteobacteria</taxon>
        <taxon>Sphingomonadales</taxon>
        <taxon>Rhizorhabdaceae</taxon>
        <taxon>Edaphosphingomonas</taxon>
    </lineage>
</organism>
<dbReference type="OrthoDB" id="9792269at2"/>
<dbReference type="Gene3D" id="3.40.50.2000">
    <property type="entry name" value="Glycogen Phosphorylase B"/>
    <property type="match status" value="2"/>
</dbReference>
<evidence type="ECO:0000313" key="3">
    <source>
        <dbReference type="Proteomes" id="UP000198281"/>
    </source>
</evidence>
<dbReference type="InterPro" id="IPR015393">
    <property type="entry name" value="DUF1972"/>
</dbReference>